<proteinExistence type="predicted"/>
<accession>A0A0F9ID78</accession>
<name>A0A0F9ID78_9ZZZZ</name>
<evidence type="ECO:0000313" key="1">
    <source>
        <dbReference type="EMBL" id="KKM25561.1"/>
    </source>
</evidence>
<reference evidence="1" key="1">
    <citation type="journal article" date="2015" name="Nature">
        <title>Complex archaea that bridge the gap between prokaryotes and eukaryotes.</title>
        <authorList>
            <person name="Spang A."/>
            <person name="Saw J.H."/>
            <person name="Jorgensen S.L."/>
            <person name="Zaremba-Niedzwiedzka K."/>
            <person name="Martijn J."/>
            <person name="Lind A.E."/>
            <person name="van Eijk R."/>
            <person name="Schleper C."/>
            <person name="Guy L."/>
            <person name="Ettema T.J."/>
        </authorList>
    </citation>
    <scope>NUCLEOTIDE SEQUENCE</scope>
</reference>
<comment type="caution">
    <text evidence="1">The sequence shown here is derived from an EMBL/GenBank/DDBJ whole genome shotgun (WGS) entry which is preliminary data.</text>
</comment>
<dbReference type="AlphaFoldDB" id="A0A0F9ID78"/>
<protein>
    <recommendedName>
        <fullName evidence="2">C2H2-type domain-containing protein</fullName>
    </recommendedName>
</protein>
<gene>
    <name evidence="1" type="ORF">LCGC14_1593750</name>
</gene>
<evidence type="ECO:0008006" key="2">
    <source>
        <dbReference type="Google" id="ProtNLM"/>
    </source>
</evidence>
<sequence>MSLKCPLCGVKYSYDRKICHTCEETAINSNLASQDGRHDNKWRCDNFLEVNCLAFGSSVNTRSELSSKMIECPECGVEYSYGRRIFHTCEHNSIPFGKLLGPDFKARKWNCDTAIACTKLLTSETEYEWNKFSSIKYNNERLDGKKNLLIYE</sequence>
<organism evidence="1">
    <name type="scientific">marine sediment metagenome</name>
    <dbReference type="NCBI Taxonomy" id="412755"/>
    <lineage>
        <taxon>unclassified sequences</taxon>
        <taxon>metagenomes</taxon>
        <taxon>ecological metagenomes</taxon>
    </lineage>
</organism>
<dbReference type="EMBL" id="LAZR01012691">
    <property type="protein sequence ID" value="KKM25561.1"/>
    <property type="molecule type" value="Genomic_DNA"/>
</dbReference>